<feature type="transmembrane region" description="Helical" evidence="1">
    <location>
        <begin position="200"/>
        <end position="216"/>
    </location>
</feature>
<sequence length="230" mass="26180">MQPTEPEQKTGPEQFTGRVVHWRDDKGFGFVVPDGPTQGSDNRQLFFHIRDFADSSIRPSEGCRLQFTLGKDKRQRPIASQLKVIATPANAAPLPETQLVDLDYTQDVALYFRCAFLVLVVIALLFGTLPYVLPILYIEASLFTYWLYRVDKAAAIARQRQRLPEQSLQLFSLIGGWPGALLAQKKLAHKKRKFLFQREFLLVIIGNGILLIWLLSQHGQLFLGRLALWS</sequence>
<name>A0ABS6MP10_9GAMM</name>
<gene>
    <name evidence="2" type="ORF">KQY15_15685</name>
</gene>
<keyword evidence="1" id="KW-0812">Transmembrane</keyword>
<dbReference type="RefSeq" id="WP_217670837.1">
    <property type="nucleotide sequence ID" value="NZ_JAHRID010000008.1"/>
</dbReference>
<dbReference type="Proteomes" id="UP000704611">
    <property type="component" value="Unassembled WGS sequence"/>
</dbReference>
<evidence type="ECO:0000313" key="3">
    <source>
        <dbReference type="Proteomes" id="UP000704611"/>
    </source>
</evidence>
<evidence type="ECO:0000256" key="1">
    <source>
        <dbReference type="SAM" id="Phobius"/>
    </source>
</evidence>
<dbReference type="EMBL" id="JAHRID010000008">
    <property type="protein sequence ID" value="MBV2130536.1"/>
    <property type="molecule type" value="Genomic_DNA"/>
</dbReference>
<keyword evidence="3" id="KW-1185">Reference proteome</keyword>
<keyword evidence="1" id="KW-0472">Membrane</keyword>
<proteinExistence type="predicted"/>
<comment type="caution">
    <text evidence="2">The sequence shown here is derived from an EMBL/GenBank/DDBJ whole genome shotgun (WGS) entry which is preliminary data.</text>
</comment>
<organism evidence="2 3">
    <name type="scientific">Arsukibacterium indicum</name>
    <dbReference type="NCBI Taxonomy" id="2848612"/>
    <lineage>
        <taxon>Bacteria</taxon>
        <taxon>Pseudomonadati</taxon>
        <taxon>Pseudomonadota</taxon>
        <taxon>Gammaproteobacteria</taxon>
        <taxon>Chromatiales</taxon>
        <taxon>Chromatiaceae</taxon>
        <taxon>Arsukibacterium</taxon>
    </lineage>
</organism>
<dbReference type="InterPro" id="IPR010718">
    <property type="entry name" value="DUF1294"/>
</dbReference>
<accession>A0ABS6MP10</accession>
<protein>
    <submittedName>
        <fullName evidence="2">DUF1294 domain-containing protein</fullName>
    </submittedName>
</protein>
<reference evidence="2 3" key="1">
    <citation type="submission" date="2021-06" db="EMBL/GenBank/DDBJ databases">
        <title>Rheinheimera indica sp. nov., isolated from deep-sea sediment.</title>
        <authorList>
            <person name="Wang Z."/>
            <person name="Zhang X.-Y."/>
        </authorList>
    </citation>
    <scope>NUCLEOTIDE SEQUENCE [LARGE SCALE GENOMIC DNA]</scope>
    <source>
        <strain evidence="2 3">SM2107</strain>
    </source>
</reference>
<dbReference type="Pfam" id="PF06961">
    <property type="entry name" value="DUF1294"/>
    <property type="match status" value="1"/>
</dbReference>
<keyword evidence="1" id="KW-1133">Transmembrane helix</keyword>
<evidence type="ECO:0000313" key="2">
    <source>
        <dbReference type="EMBL" id="MBV2130536.1"/>
    </source>
</evidence>